<dbReference type="PATRIC" id="fig|220754.4.peg.2044"/>
<proteinExistence type="predicted"/>
<dbReference type="EMBL" id="JXRR01000014">
    <property type="protein sequence ID" value="KIL47857.1"/>
    <property type="molecule type" value="Genomic_DNA"/>
</dbReference>
<name>A0A0C2VG41_9BACL</name>
<comment type="caution">
    <text evidence="1">The sequence shown here is derived from an EMBL/GenBank/DDBJ whole genome shotgun (WGS) entry which is preliminary data.</text>
</comment>
<evidence type="ECO:0000313" key="2">
    <source>
        <dbReference type="Proteomes" id="UP000031972"/>
    </source>
</evidence>
<reference evidence="1 2" key="1">
    <citation type="submission" date="2015-01" db="EMBL/GenBank/DDBJ databases">
        <title>Jeotgalibacillus campisalis genome sequencing.</title>
        <authorList>
            <person name="Goh K.M."/>
            <person name="Chan K.-G."/>
            <person name="Yaakop A.S."/>
            <person name="Ee R."/>
            <person name="Gan H.M."/>
            <person name="Chan C.S."/>
        </authorList>
    </citation>
    <scope>NUCLEOTIDE SEQUENCE [LARGE SCALE GENOMIC DNA]</scope>
    <source>
        <strain evidence="1 2">SF-57</strain>
    </source>
</reference>
<accession>A0A0C2VG41</accession>
<gene>
    <name evidence="1" type="ORF">KR50_20240</name>
</gene>
<dbReference type="AlphaFoldDB" id="A0A0C2VG41"/>
<keyword evidence="2" id="KW-1185">Reference proteome</keyword>
<evidence type="ECO:0000313" key="1">
    <source>
        <dbReference type="EMBL" id="KIL47857.1"/>
    </source>
</evidence>
<organism evidence="1 2">
    <name type="scientific">Jeotgalibacillus campisalis</name>
    <dbReference type="NCBI Taxonomy" id="220754"/>
    <lineage>
        <taxon>Bacteria</taxon>
        <taxon>Bacillati</taxon>
        <taxon>Bacillota</taxon>
        <taxon>Bacilli</taxon>
        <taxon>Bacillales</taxon>
        <taxon>Caryophanaceae</taxon>
        <taxon>Jeotgalibacillus</taxon>
    </lineage>
</organism>
<dbReference type="Proteomes" id="UP000031972">
    <property type="component" value="Unassembled WGS sequence"/>
</dbReference>
<sequence>MVRTKQLKKVKNKAVWIFRMKRSDPIKELETRILSQALFSARCFKDGAGALRPDNTSNDHDYLIITE</sequence>
<protein>
    <submittedName>
        <fullName evidence="1">Uncharacterized protein</fullName>
    </submittedName>
</protein>